<dbReference type="EMBL" id="JASNGB010000131">
    <property type="protein sequence ID" value="MDL2344968.1"/>
    <property type="molecule type" value="Genomic_DNA"/>
</dbReference>
<protein>
    <submittedName>
        <fullName evidence="1">DUF4259 domain-containing protein</fullName>
    </submittedName>
</protein>
<sequence length="133" mass="13777">MNLWGPGAFENEVGAAFAQEVAQDGAFALAEAFDVALDPDADFLAAEEGWRTLAAAEVLAAVLTGDTSRLTDAGLRAWVAGADAAELEGLRNVAHAAVSRVIAADSELPDLWADAGDEAAWRAGVQRLQEALA</sequence>
<dbReference type="Pfam" id="PF14078">
    <property type="entry name" value="DUF4259"/>
    <property type="match status" value="1"/>
</dbReference>
<dbReference type="InterPro" id="IPR025355">
    <property type="entry name" value="DUF4259"/>
</dbReference>
<reference evidence="1 2" key="1">
    <citation type="submission" date="2023-05" db="EMBL/GenBank/DDBJ databases">
        <authorList>
            <person name="Gao F."/>
        </authorList>
    </citation>
    <scope>NUCLEOTIDE SEQUENCE [LARGE SCALE GENOMIC DNA]</scope>
    <source>
        <strain evidence="1 2">MIMF12</strain>
    </source>
</reference>
<comment type="caution">
    <text evidence="1">The sequence shown here is derived from an EMBL/GenBank/DDBJ whole genome shotgun (WGS) entry which is preliminary data.</text>
</comment>
<dbReference type="RefSeq" id="WP_285524257.1">
    <property type="nucleotide sequence ID" value="NZ_JASNGB010000131.1"/>
</dbReference>
<proteinExistence type="predicted"/>
<keyword evidence="2" id="KW-1185">Reference proteome</keyword>
<dbReference type="Proteomes" id="UP001302059">
    <property type="component" value="Unassembled WGS sequence"/>
</dbReference>
<name>A0ABT7JIT6_9DEIO</name>
<evidence type="ECO:0000313" key="2">
    <source>
        <dbReference type="Proteomes" id="UP001302059"/>
    </source>
</evidence>
<gene>
    <name evidence="1" type="ORF">QOL99_12525</name>
</gene>
<accession>A0ABT7JIT6</accession>
<evidence type="ECO:0000313" key="1">
    <source>
        <dbReference type="EMBL" id="MDL2344968.1"/>
    </source>
</evidence>
<organism evidence="1 2">
    <name type="scientific">Deinococcus rhizophilus</name>
    <dbReference type="NCBI Taxonomy" id="3049544"/>
    <lineage>
        <taxon>Bacteria</taxon>
        <taxon>Thermotogati</taxon>
        <taxon>Deinococcota</taxon>
        <taxon>Deinococci</taxon>
        <taxon>Deinococcales</taxon>
        <taxon>Deinococcaceae</taxon>
        <taxon>Deinococcus</taxon>
    </lineage>
</organism>